<accession>A0A0F9G570</accession>
<dbReference type="AlphaFoldDB" id="A0A0F9G570"/>
<organism evidence="1">
    <name type="scientific">marine sediment metagenome</name>
    <dbReference type="NCBI Taxonomy" id="412755"/>
    <lineage>
        <taxon>unclassified sequences</taxon>
        <taxon>metagenomes</taxon>
        <taxon>ecological metagenomes</taxon>
    </lineage>
</organism>
<proteinExistence type="predicted"/>
<evidence type="ECO:0008006" key="2">
    <source>
        <dbReference type="Google" id="ProtNLM"/>
    </source>
</evidence>
<comment type="caution">
    <text evidence="1">The sequence shown here is derived from an EMBL/GenBank/DDBJ whole genome shotgun (WGS) entry which is preliminary data.</text>
</comment>
<evidence type="ECO:0000313" key="1">
    <source>
        <dbReference type="EMBL" id="KKL93894.1"/>
    </source>
</evidence>
<dbReference type="EMBL" id="LAZR01019071">
    <property type="protein sequence ID" value="KKL93894.1"/>
    <property type="molecule type" value="Genomic_DNA"/>
</dbReference>
<sequence length="167" mass="18203">MAWKSPDTAIQISIGTSWNEASIPNVKDDNTATYAYTGSIGPSEATKIIEMGLSSAIKCDKIRIWGIELDEESDPGPPSINLSVYHDGSWDDIWNGLISEDVWVTIQLGGTYLVSKARVYFQNIDEFNPLAGVRFNEFDFNQVGIVRPLIGNSGLIHSPLLSGGLIG</sequence>
<name>A0A0F9G570_9ZZZZ</name>
<gene>
    <name evidence="1" type="ORF">LCGC14_1870120</name>
</gene>
<reference evidence="1" key="1">
    <citation type="journal article" date="2015" name="Nature">
        <title>Complex archaea that bridge the gap between prokaryotes and eukaryotes.</title>
        <authorList>
            <person name="Spang A."/>
            <person name="Saw J.H."/>
            <person name="Jorgensen S.L."/>
            <person name="Zaremba-Niedzwiedzka K."/>
            <person name="Martijn J."/>
            <person name="Lind A.E."/>
            <person name="van Eijk R."/>
            <person name="Schleper C."/>
            <person name="Guy L."/>
            <person name="Ettema T.J."/>
        </authorList>
    </citation>
    <scope>NUCLEOTIDE SEQUENCE</scope>
</reference>
<protein>
    <recommendedName>
        <fullName evidence="2">F5/8 type C domain-containing protein</fullName>
    </recommendedName>
</protein>